<dbReference type="GO" id="GO:0005886">
    <property type="term" value="C:plasma membrane"/>
    <property type="evidence" value="ECO:0007669"/>
    <property type="project" value="UniProtKB-SubCell"/>
</dbReference>
<dbReference type="Gene3D" id="1.20.1250.20">
    <property type="entry name" value="MFS general substrate transporter like domains"/>
    <property type="match status" value="1"/>
</dbReference>
<keyword evidence="3" id="KW-0813">Transport</keyword>
<evidence type="ECO:0000256" key="7">
    <source>
        <dbReference type="ARBA" id="ARBA00023136"/>
    </source>
</evidence>
<evidence type="ECO:0000259" key="9">
    <source>
        <dbReference type="PROSITE" id="PS50850"/>
    </source>
</evidence>
<feature type="transmembrane region" description="Helical" evidence="8">
    <location>
        <begin position="362"/>
        <end position="381"/>
    </location>
</feature>
<proteinExistence type="inferred from homology"/>
<protein>
    <submittedName>
        <fullName evidence="10">MFS transporter</fullName>
    </submittedName>
</protein>
<comment type="caution">
    <text evidence="10">The sequence shown here is derived from an EMBL/GenBank/DDBJ whole genome shotgun (WGS) entry which is preliminary data.</text>
</comment>
<keyword evidence="11" id="KW-1185">Reference proteome</keyword>
<dbReference type="InterPro" id="IPR020846">
    <property type="entry name" value="MFS_dom"/>
</dbReference>
<dbReference type="PANTHER" id="PTHR43271">
    <property type="entry name" value="BLL2771 PROTEIN"/>
    <property type="match status" value="1"/>
</dbReference>
<feature type="transmembrane region" description="Helical" evidence="8">
    <location>
        <begin position="41"/>
        <end position="61"/>
    </location>
</feature>
<feature type="transmembrane region" description="Helical" evidence="8">
    <location>
        <begin position="132"/>
        <end position="152"/>
    </location>
</feature>
<dbReference type="Proteomes" id="UP000566711">
    <property type="component" value="Unassembled WGS sequence"/>
</dbReference>
<feature type="transmembrane region" description="Helical" evidence="8">
    <location>
        <begin position="298"/>
        <end position="321"/>
    </location>
</feature>
<dbReference type="PANTHER" id="PTHR43271:SF2">
    <property type="entry name" value="BLL2771 PROTEIN"/>
    <property type="match status" value="1"/>
</dbReference>
<feature type="domain" description="Major facilitator superfamily (MFS) profile" evidence="9">
    <location>
        <begin position="7"/>
        <end position="385"/>
    </location>
</feature>
<keyword evidence="4" id="KW-1003">Cell membrane</keyword>
<evidence type="ECO:0000256" key="2">
    <source>
        <dbReference type="ARBA" id="ARBA00008335"/>
    </source>
</evidence>
<dbReference type="InterPro" id="IPR036259">
    <property type="entry name" value="MFS_trans_sf"/>
</dbReference>
<dbReference type="EMBL" id="JACEZS010000016">
    <property type="protein sequence ID" value="MBA5607261.1"/>
    <property type="molecule type" value="Genomic_DNA"/>
</dbReference>
<feature type="transmembrane region" description="Helical" evidence="8">
    <location>
        <begin position="73"/>
        <end position="92"/>
    </location>
</feature>
<evidence type="ECO:0000256" key="8">
    <source>
        <dbReference type="SAM" id="Phobius"/>
    </source>
</evidence>
<feature type="transmembrane region" description="Helical" evidence="8">
    <location>
        <begin position="273"/>
        <end position="292"/>
    </location>
</feature>
<keyword evidence="6 8" id="KW-1133">Transmembrane helix</keyword>
<dbReference type="RefSeq" id="WP_182219487.1">
    <property type="nucleotide sequence ID" value="NZ_JACEZS010000016.1"/>
</dbReference>
<keyword evidence="5 8" id="KW-0812">Transmembrane</keyword>
<keyword evidence="7 8" id="KW-0472">Membrane</keyword>
<comment type="subcellular location">
    <subcellularLocation>
        <location evidence="1">Cell membrane</location>
        <topology evidence="1">Multi-pass membrane protein</topology>
    </subcellularLocation>
</comment>
<feature type="transmembrane region" description="Helical" evidence="8">
    <location>
        <begin position="210"/>
        <end position="229"/>
    </location>
</feature>
<reference evidence="10 11" key="1">
    <citation type="submission" date="2020-07" db="EMBL/GenBank/DDBJ databases">
        <title>Novel species isolated from subtropical streams in China.</title>
        <authorList>
            <person name="Lu H."/>
        </authorList>
    </citation>
    <scope>NUCLEOTIDE SEQUENCE [LARGE SCALE GENOMIC DNA]</scope>
    <source>
        <strain evidence="10 11">FT3S</strain>
    </source>
</reference>
<evidence type="ECO:0000313" key="11">
    <source>
        <dbReference type="Proteomes" id="UP000566711"/>
    </source>
</evidence>
<evidence type="ECO:0000256" key="6">
    <source>
        <dbReference type="ARBA" id="ARBA00022989"/>
    </source>
</evidence>
<accession>A0A7W2EJW2</accession>
<organism evidence="10 11">
    <name type="scientific">Rugamonas fusca</name>
    <dbReference type="NCBI Taxonomy" id="2758568"/>
    <lineage>
        <taxon>Bacteria</taxon>
        <taxon>Pseudomonadati</taxon>
        <taxon>Pseudomonadota</taxon>
        <taxon>Betaproteobacteria</taxon>
        <taxon>Burkholderiales</taxon>
        <taxon>Oxalobacteraceae</taxon>
        <taxon>Telluria group</taxon>
        <taxon>Rugamonas</taxon>
    </lineage>
</organism>
<dbReference type="Pfam" id="PF07690">
    <property type="entry name" value="MFS_1"/>
    <property type="match status" value="1"/>
</dbReference>
<dbReference type="AlphaFoldDB" id="A0A7W2EJW2"/>
<gene>
    <name evidence="10" type="ORF">H3H36_18040</name>
</gene>
<evidence type="ECO:0000256" key="1">
    <source>
        <dbReference type="ARBA" id="ARBA00004651"/>
    </source>
</evidence>
<evidence type="ECO:0000313" key="10">
    <source>
        <dbReference type="EMBL" id="MBA5607261.1"/>
    </source>
</evidence>
<feature type="transmembrane region" description="Helical" evidence="8">
    <location>
        <begin position="98"/>
        <end position="120"/>
    </location>
</feature>
<dbReference type="InterPro" id="IPR011701">
    <property type="entry name" value="MFS"/>
</dbReference>
<sequence length="395" mass="39966">MKHPVAVLTLLALCGLAAVSQLYLPLPLLGQIGRQFGLDAAGAGAALGAFSFAYASGFLLFGPLSDRIGRKPVMVGGLLALTATTLLLSQASTPAELYAGRALQGLATAAFPPAALAFLAEALPGRLRLWGLAWLSTAFLLAGLVGQIYGGLAGAAYGFGWAVALPCPIYLATAWMLASLPQELRTPVTTPLLASYSGLLRVLRQPALRTVYGAALPLMMSFVAFYLGLDHHLGAALRAANLSPLAVRAIALPGFLMPLAVAVLLPRFGAQRMVSVGLATAATGLAAAALAGGVSGNLAATLAASVLFVAGVGISVPSLIARTSALAEASWRGQAVSLYTFVLFSGASLGPWLASTATPLPAARYFGCLALLVAGALIVSLPTGRLAAGAAVAPR</sequence>
<feature type="transmembrane region" description="Helical" evidence="8">
    <location>
        <begin position="249"/>
        <end position="266"/>
    </location>
</feature>
<dbReference type="SUPFAM" id="SSF103473">
    <property type="entry name" value="MFS general substrate transporter"/>
    <property type="match status" value="1"/>
</dbReference>
<evidence type="ECO:0000256" key="4">
    <source>
        <dbReference type="ARBA" id="ARBA00022475"/>
    </source>
</evidence>
<dbReference type="GO" id="GO:0022857">
    <property type="term" value="F:transmembrane transporter activity"/>
    <property type="evidence" value="ECO:0007669"/>
    <property type="project" value="InterPro"/>
</dbReference>
<feature type="transmembrane region" description="Helical" evidence="8">
    <location>
        <begin position="158"/>
        <end position="178"/>
    </location>
</feature>
<evidence type="ECO:0000256" key="3">
    <source>
        <dbReference type="ARBA" id="ARBA00022448"/>
    </source>
</evidence>
<dbReference type="PROSITE" id="PS50850">
    <property type="entry name" value="MFS"/>
    <property type="match status" value="1"/>
</dbReference>
<feature type="transmembrane region" description="Helical" evidence="8">
    <location>
        <begin position="333"/>
        <end position="350"/>
    </location>
</feature>
<name>A0A7W2EJW2_9BURK</name>
<comment type="similarity">
    <text evidence="2">Belongs to the major facilitator superfamily.</text>
</comment>
<evidence type="ECO:0000256" key="5">
    <source>
        <dbReference type="ARBA" id="ARBA00022692"/>
    </source>
</evidence>